<keyword evidence="2" id="KW-0472">Membrane</keyword>
<dbReference type="EMBL" id="CP061799">
    <property type="protein sequence ID" value="QTA80316.1"/>
    <property type="molecule type" value="Genomic_DNA"/>
</dbReference>
<accession>A0A975B7T1</accession>
<dbReference type="AlphaFoldDB" id="A0A975B7T1"/>
<feature type="compositionally biased region" description="Basic and acidic residues" evidence="1">
    <location>
        <begin position="1"/>
        <end position="28"/>
    </location>
</feature>
<gene>
    <name evidence="3" type="ORF">dnl_26150</name>
</gene>
<keyword evidence="2" id="KW-1133">Transmembrane helix</keyword>
<evidence type="ECO:0000256" key="2">
    <source>
        <dbReference type="SAM" id="Phobius"/>
    </source>
</evidence>
<evidence type="ECO:0000256" key="1">
    <source>
        <dbReference type="SAM" id="MobiDB-lite"/>
    </source>
</evidence>
<name>A0A975B7T1_9BACT</name>
<reference evidence="3" key="1">
    <citation type="journal article" date="2021" name="Microb. Physiol.">
        <title>Proteogenomic Insights into the Physiology of Marine, Sulfate-Reducing, Filamentous Desulfonema limicola and Desulfonema magnum.</title>
        <authorList>
            <person name="Schnaars V."/>
            <person name="Wohlbrand L."/>
            <person name="Scheve S."/>
            <person name="Hinrichs C."/>
            <person name="Reinhardt R."/>
            <person name="Rabus R."/>
        </authorList>
    </citation>
    <scope>NUCLEOTIDE SEQUENCE</scope>
    <source>
        <strain evidence="3">5ac10</strain>
    </source>
</reference>
<proteinExistence type="predicted"/>
<dbReference type="KEGG" id="dli:dnl_26150"/>
<protein>
    <submittedName>
        <fullName evidence="3">Uncharacterized protein</fullName>
    </submittedName>
</protein>
<keyword evidence="4" id="KW-1185">Reference proteome</keyword>
<organism evidence="3 4">
    <name type="scientific">Desulfonema limicola</name>
    <dbReference type="NCBI Taxonomy" id="45656"/>
    <lineage>
        <taxon>Bacteria</taxon>
        <taxon>Pseudomonadati</taxon>
        <taxon>Thermodesulfobacteriota</taxon>
        <taxon>Desulfobacteria</taxon>
        <taxon>Desulfobacterales</taxon>
        <taxon>Desulfococcaceae</taxon>
        <taxon>Desulfonema</taxon>
    </lineage>
</organism>
<feature type="transmembrane region" description="Helical" evidence="2">
    <location>
        <begin position="46"/>
        <end position="65"/>
    </location>
</feature>
<evidence type="ECO:0000313" key="4">
    <source>
        <dbReference type="Proteomes" id="UP000663720"/>
    </source>
</evidence>
<feature type="region of interest" description="Disordered" evidence="1">
    <location>
        <begin position="1"/>
        <end position="32"/>
    </location>
</feature>
<keyword evidence="2" id="KW-0812">Transmembrane</keyword>
<dbReference type="Proteomes" id="UP000663720">
    <property type="component" value="Chromosome"/>
</dbReference>
<sequence length="215" mass="22906">MNPGSEKRKEKKMTKPDLKSDTQFKEADNNINNHKNFKGGNLMKKLTSLFISCSVALVLAVPQVYAGGLGSMMAKGLVGAFVGGLVDDAGRVASAGADKAQQALNGGQYSTYIEGDLDADIYNKVERVETGPNAFVNAGSVTISHSRFNDDVEFDIKNKIGRINAEDDSFVDLGSISFTRTRVNGDTDISITNKIPSGIKAGSNSMVTVGAFRSN</sequence>
<evidence type="ECO:0000313" key="3">
    <source>
        <dbReference type="EMBL" id="QTA80316.1"/>
    </source>
</evidence>